<dbReference type="InterPro" id="IPR004046">
    <property type="entry name" value="GST_C"/>
</dbReference>
<accession>A0A1I3JPT3</accession>
<dbReference type="SFLD" id="SFLDS00019">
    <property type="entry name" value="Glutathione_Transferase_(cytos"/>
    <property type="match status" value="1"/>
</dbReference>
<reference evidence="3 4" key="1">
    <citation type="submission" date="2016-10" db="EMBL/GenBank/DDBJ databases">
        <authorList>
            <person name="de Groot N.N."/>
        </authorList>
    </citation>
    <scope>NUCLEOTIDE SEQUENCE [LARGE SCALE GENOMIC DNA]</scope>
    <source>
        <strain evidence="3 4">CGMCC 1.11030</strain>
    </source>
</reference>
<dbReference type="Pfam" id="PF00043">
    <property type="entry name" value="GST_C"/>
    <property type="match status" value="1"/>
</dbReference>
<dbReference type="PANTHER" id="PTHR44051:SF8">
    <property type="entry name" value="GLUTATHIONE S-TRANSFERASE GSTA"/>
    <property type="match status" value="1"/>
</dbReference>
<keyword evidence="4" id="KW-1185">Reference proteome</keyword>
<dbReference type="GO" id="GO:0016740">
    <property type="term" value="F:transferase activity"/>
    <property type="evidence" value="ECO:0007669"/>
    <property type="project" value="UniProtKB-KW"/>
</dbReference>
<evidence type="ECO:0000259" key="1">
    <source>
        <dbReference type="PROSITE" id="PS50404"/>
    </source>
</evidence>
<dbReference type="InterPro" id="IPR010987">
    <property type="entry name" value="Glutathione-S-Trfase_C-like"/>
</dbReference>
<dbReference type="STRING" id="1114924.SAMN05216258_108101"/>
<dbReference type="Proteomes" id="UP000199377">
    <property type="component" value="Unassembled WGS sequence"/>
</dbReference>
<dbReference type="SUPFAM" id="SSF52833">
    <property type="entry name" value="Thioredoxin-like"/>
    <property type="match status" value="1"/>
</dbReference>
<feature type="domain" description="GST N-terminal" evidence="1">
    <location>
        <begin position="1"/>
        <end position="75"/>
    </location>
</feature>
<gene>
    <name evidence="3" type="ORF">SAMN05216258_108101</name>
</gene>
<dbReference type="PROSITE" id="PS50405">
    <property type="entry name" value="GST_CTER"/>
    <property type="match status" value="1"/>
</dbReference>
<protein>
    <submittedName>
        <fullName evidence="3">Glutathione S-transferase</fullName>
    </submittedName>
</protein>
<organism evidence="3 4">
    <name type="scientific">Albimonas pacifica</name>
    <dbReference type="NCBI Taxonomy" id="1114924"/>
    <lineage>
        <taxon>Bacteria</taxon>
        <taxon>Pseudomonadati</taxon>
        <taxon>Pseudomonadota</taxon>
        <taxon>Alphaproteobacteria</taxon>
        <taxon>Rhodobacterales</taxon>
        <taxon>Paracoccaceae</taxon>
        <taxon>Albimonas</taxon>
    </lineage>
</organism>
<dbReference type="InterPro" id="IPR040079">
    <property type="entry name" value="Glutathione_S-Trfase"/>
</dbReference>
<name>A0A1I3JPT3_9RHOB</name>
<dbReference type="PANTHER" id="PTHR44051">
    <property type="entry name" value="GLUTATHIONE S-TRANSFERASE-RELATED"/>
    <property type="match status" value="1"/>
</dbReference>
<feature type="domain" description="GST C-terminal" evidence="2">
    <location>
        <begin position="79"/>
        <end position="203"/>
    </location>
</feature>
<evidence type="ECO:0000313" key="4">
    <source>
        <dbReference type="Proteomes" id="UP000199377"/>
    </source>
</evidence>
<dbReference type="RefSeq" id="WP_092861745.1">
    <property type="nucleotide sequence ID" value="NZ_FOQH01000008.1"/>
</dbReference>
<keyword evidence="3" id="KW-0808">Transferase</keyword>
<evidence type="ECO:0000259" key="2">
    <source>
        <dbReference type="PROSITE" id="PS50405"/>
    </source>
</evidence>
<dbReference type="EMBL" id="FOQH01000008">
    <property type="protein sequence ID" value="SFI62261.1"/>
    <property type="molecule type" value="Genomic_DNA"/>
</dbReference>
<dbReference type="AlphaFoldDB" id="A0A1I3JPT3"/>
<dbReference type="Gene3D" id="1.20.1050.10">
    <property type="match status" value="1"/>
</dbReference>
<dbReference type="CDD" id="cd03046">
    <property type="entry name" value="GST_N_GTT1_like"/>
    <property type="match status" value="1"/>
</dbReference>
<evidence type="ECO:0000313" key="3">
    <source>
        <dbReference type="EMBL" id="SFI62261.1"/>
    </source>
</evidence>
<proteinExistence type="predicted"/>
<dbReference type="SUPFAM" id="SSF47616">
    <property type="entry name" value="GST C-terminal domain-like"/>
    <property type="match status" value="1"/>
</dbReference>
<dbReference type="Pfam" id="PF13409">
    <property type="entry name" value="GST_N_2"/>
    <property type="match status" value="1"/>
</dbReference>
<dbReference type="Gene3D" id="3.40.30.10">
    <property type="entry name" value="Glutaredoxin"/>
    <property type="match status" value="1"/>
</dbReference>
<dbReference type="InterPro" id="IPR004045">
    <property type="entry name" value="Glutathione_S-Trfase_N"/>
</dbReference>
<dbReference type="InterPro" id="IPR036282">
    <property type="entry name" value="Glutathione-S-Trfase_C_sf"/>
</dbReference>
<sequence>MYTIVGNPRNRSLRAMWALEELGQDWTLEAVAPQTERMLAVNATGKAPVLLVDGTPIPDSVAIVTFLSDRHGALTFPAGSLERGRQDAITQFIVDELEGACWTAAKNDFIHPEDKRSPVKPTCAFEFELAQKRLERLLGEGPWLMGETFTIADILAAHTLSWGERMFQWPLTETLAAYKDRAMSRPALGAAMAKGKAMLEAAA</sequence>
<dbReference type="OrthoDB" id="9810080at2"/>
<dbReference type="PROSITE" id="PS50404">
    <property type="entry name" value="GST_NTER"/>
    <property type="match status" value="1"/>
</dbReference>
<dbReference type="InterPro" id="IPR036249">
    <property type="entry name" value="Thioredoxin-like_sf"/>
</dbReference>